<sequence length="306" mass="35177">MENRSCYGQAFRQLRLDRGYSLKEAAGNIISPQMLGVFEHGKSGISLNNFGRLLIRIGATWNDFFRYYNGESILKELSLSDEILVKINNGHYYDGFKLVESSFEGDYSDNPILETVYKLSYQSYFQTLSLTSKLTDDELEIVLNYLNRIDTWGIFEYSVLSYILADCPYEMVKYRSGKILDAMTNNKKSFLSSKKEDIAILIHMIGYFSRKAYFKDANKLIAGLENILKSPSYNHLYTEKFNFKFYQAMNFLRQNNPKGLEIARDCIHFLEAFEALDNSNASAIDKNKILSAVSVLNKTGIPFKES</sequence>
<proteinExistence type="predicted"/>
<dbReference type="InterPro" id="IPR053163">
    <property type="entry name" value="HTH-type_regulator_Rgg"/>
</dbReference>
<gene>
    <name evidence="2" type="ORF">GMC65_02240</name>
</gene>
<dbReference type="InterPro" id="IPR010057">
    <property type="entry name" value="Transcription_activator_Rgg_C"/>
</dbReference>
<dbReference type="InterPro" id="IPR011990">
    <property type="entry name" value="TPR-like_helical_dom_sf"/>
</dbReference>
<dbReference type="NCBIfam" id="TIGR01716">
    <property type="entry name" value="RGG_Cterm"/>
    <property type="match status" value="1"/>
</dbReference>
<dbReference type="InterPro" id="IPR010982">
    <property type="entry name" value="Lambda_DNA-bd_dom_sf"/>
</dbReference>
<feature type="domain" description="HTH cro/C1-type" evidence="1">
    <location>
        <begin position="10"/>
        <end position="64"/>
    </location>
</feature>
<comment type="caution">
    <text evidence="2">The sequence shown here is derived from an EMBL/GenBank/DDBJ whole genome shotgun (WGS) entry which is preliminary data.</text>
</comment>
<dbReference type="PANTHER" id="PTHR37038">
    <property type="entry name" value="TRANSCRIPTIONAL REGULATOR-RELATED"/>
    <property type="match status" value="1"/>
</dbReference>
<reference evidence="2 3" key="1">
    <citation type="journal article" date="2019" name="Nat. Med.">
        <title>A library of human gut bacterial isolates paired with longitudinal multiomics data enables mechanistic microbiome research.</title>
        <authorList>
            <person name="Poyet M."/>
            <person name="Groussin M."/>
            <person name="Gibbons S.M."/>
            <person name="Avila-Pacheco J."/>
            <person name="Jiang X."/>
            <person name="Kearney S.M."/>
            <person name="Perrotta A.R."/>
            <person name="Berdy B."/>
            <person name="Zhao S."/>
            <person name="Lieberman T.D."/>
            <person name="Swanson P.K."/>
            <person name="Smith M."/>
            <person name="Roesemann S."/>
            <person name="Alexander J.E."/>
            <person name="Rich S.A."/>
            <person name="Livny J."/>
            <person name="Vlamakis H."/>
            <person name="Clish C."/>
            <person name="Bullock K."/>
            <person name="Deik A."/>
            <person name="Scott J."/>
            <person name="Pierce K.A."/>
            <person name="Xavier R.J."/>
            <person name="Alm E.J."/>
        </authorList>
    </citation>
    <scope>NUCLEOTIDE SEQUENCE [LARGE SCALE GENOMIC DNA]</scope>
    <source>
        <strain evidence="2 3">BIOML-A4</strain>
    </source>
</reference>
<dbReference type="CDD" id="cd00093">
    <property type="entry name" value="HTH_XRE"/>
    <property type="match status" value="1"/>
</dbReference>
<dbReference type="RefSeq" id="WP_060971796.1">
    <property type="nucleotide sequence ID" value="NZ_CAJHJO010000006.1"/>
</dbReference>
<evidence type="ECO:0000313" key="3">
    <source>
        <dbReference type="Proteomes" id="UP000439678"/>
    </source>
</evidence>
<dbReference type="SUPFAM" id="SSF47413">
    <property type="entry name" value="lambda repressor-like DNA-binding domains"/>
    <property type="match status" value="1"/>
</dbReference>
<organism evidence="2 3">
    <name type="scientific">Streptococcus salivarius</name>
    <dbReference type="NCBI Taxonomy" id="1304"/>
    <lineage>
        <taxon>Bacteria</taxon>
        <taxon>Bacillati</taxon>
        <taxon>Bacillota</taxon>
        <taxon>Bacilli</taxon>
        <taxon>Lactobacillales</taxon>
        <taxon>Streptococcaceae</taxon>
        <taxon>Streptococcus</taxon>
    </lineage>
</organism>
<dbReference type="Proteomes" id="UP000439678">
    <property type="component" value="Unassembled WGS sequence"/>
</dbReference>
<accession>A0A6A8UBY5</accession>
<evidence type="ECO:0000313" key="2">
    <source>
        <dbReference type="EMBL" id="MTR27195.1"/>
    </source>
</evidence>
<dbReference type="Gene3D" id="1.25.40.10">
    <property type="entry name" value="Tetratricopeptide repeat domain"/>
    <property type="match status" value="1"/>
</dbReference>
<dbReference type="AlphaFoldDB" id="A0A6A8UBY5"/>
<name>A0A6A8UBY5_STRSL</name>
<dbReference type="GO" id="GO:0003677">
    <property type="term" value="F:DNA binding"/>
    <property type="evidence" value="ECO:0007669"/>
    <property type="project" value="InterPro"/>
</dbReference>
<dbReference type="Pfam" id="PF21259">
    <property type="entry name" value="Rgg_C"/>
    <property type="match status" value="1"/>
</dbReference>
<protein>
    <recommendedName>
        <fullName evidence="1">HTH cro/C1-type domain-containing protein</fullName>
    </recommendedName>
</protein>
<dbReference type="SMART" id="SM00530">
    <property type="entry name" value="HTH_XRE"/>
    <property type="match status" value="1"/>
</dbReference>
<dbReference type="EMBL" id="WMYO01000002">
    <property type="protein sequence ID" value="MTR27195.1"/>
    <property type="molecule type" value="Genomic_DNA"/>
</dbReference>
<dbReference type="InterPro" id="IPR001387">
    <property type="entry name" value="Cro/C1-type_HTH"/>
</dbReference>
<evidence type="ECO:0000259" key="1">
    <source>
        <dbReference type="SMART" id="SM00530"/>
    </source>
</evidence>